<reference evidence="2" key="1">
    <citation type="submission" date="2021-03" db="EMBL/GenBank/DDBJ databases">
        <title>Draft genome sequence of rust myrtle Austropuccinia psidii MF-1, a brazilian biotype.</title>
        <authorList>
            <person name="Quecine M.C."/>
            <person name="Pachon D.M.R."/>
            <person name="Bonatelli M.L."/>
            <person name="Correr F.H."/>
            <person name="Franceschini L.M."/>
            <person name="Leite T.F."/>
            <person name="Margarido G.R.A."/>
            <person name="Almeida C.A."/>
            <person name="Ferrarezi J.A."/>
            <person name="Labate C.A."/>
        </authorList>
    </citation>
    <scope>NUCLEOTIDE SEQUENCE</scope>
    <source>
        <strain evidence="2">MF-1</strain>
    </source>
</reference>
<sequence>MKDSRTSTSSQRFSRTFETLLKIPESEINAISVVRSERFPTGNSGNIPVSVHKMVYGSKTAGVGNSPKPLDKYNGLLNSSKEALGPRENKGPSEGLDTHVLQRTSPKYKSLVEKSKYFVRGPEDRFRPRE</sequence>
<keyword evidence="3" id="KW-1185">Reference proteome</keyword>
<evidence type="ECO:0000256" key="1">
    <source>
        <dbReference type="SAM" id="MobiDB-lite"/>
    </source>
</evidence>
<organism evidence="2 3">
    <name type="scientific">Austropuccinia psidii MF-1</name>
    <dbReference type="NCBI Taxonomy" id="1389203"/>
    <lineage>
        <taxon>Eukaryota</taxon>
        <taxon>Fungi</taxon>
        <taxon>Dikarya</taxon>
        <taxon>Basidiomycota</taxon>
        <taxon>Pucciniomycotina</taxon>
        <taxon>Pucciniomycetes</taxon>
        <taxon>Pucciniales</taxon>
        <taxon>Sphaerophragmiaceae</taxon>
        <taxon>Austropuccinia</taxon>
    </lineage>
</organism>
<comment type="caution">
    <text evidence="2">The sequence shown here is derived from an EMBL/GenBank/DDBJ whole genome shotgun (WGS) entry which is preliminary data.</text>
</comment>
<dbReference type="AlphaFoldDB" id="A0A9Q3CAW3"/>
<evidence type="ECO:0000313" key="3">
    <source>
        <dbReference type="Proteomes" id="UP000765509"/>
    </source>
</evidence>
<name>A0A9Q3CAW3_9BASI</name>
<dbReference type="Proteomes" id="UP000765509">
    <property type="component" value="Unassembled WGS sequence"/>
</dbReference>
<proteinExistence type="predicted"/>
<feature type="region of interest" description="Disordered" evidence="1">
    <location>
        <begin position="60"/>
        <end position="105"/>
    </location>
</feature>
<gene>
    <name evidence="2" type="ORF">O181_021366</name>
</gene>
<evidence type="ECO:0000313" key="2">
    <source>
        <dbReference type="EMBL" id="MBW0481651.1"/>
    </source>
</evidence>
<dbReference type="EMBL" id="AVOT02006467">
    <property type="protein sequence ID" value="MBW0481651.1"/>
    <property type="molecule type" value="Genomic_DNA"/>
</dbReference>
<protein>
    <submittedName>
        <fullName evidence="2">Uncharacterized protein</fullName>
    </submittedName>
</protein>
<accession>A0A9Q3CAW3</accession>